<name>A0A1I0GGN2_9FIRM</name>
<dbReference type="SUPFAM" id="SSF51261">
    <property type="entry name" value="Duplicated hybrid motif"/>
    <property type="match status" value="1"/>
</dbReference>
<keyword evidence="1" id="KW-0812">Transmembrane</keyword>
<dbReference type="STRING" id="426128.SAMN05660297_03180"/>
<dbReference type="FunFam" id="2.70.70.10:FF:000006">
    <property type="entry name" value="M23 family peptidase"/>
    <property type="match status" value="1"/>
</dbReference>
<keyword evidence="1" id="KW-1133">Transmembrane helix</keyword>
<protein>
    <submittedName>
        <fullName evidence="3">Murein DD-endopeptidase MepM and murein hydrolase activator NlpD, contain LysM domain</fullName>
    </submittedName>
</protein>
<dbReference type="RefSeq" id="WP_139176476.1">
    <property type="nucleotide sequence ID" value="NZ_FOHU01000020.1"/>
</dbReference>
<dbReference type="OrthoDB" id="9809488at2"/>
<feature type="domain" description="M23ase beta-sheet core" evidence="2">
    <location>
        <begin position="208"/>
        <end position="302"/>
    </location>
</feature>
<organism evidence="3 4">
    <name type="scientific">Natronincola peptidivorans</name>
    <dbReference type="NCBI Taxonomy" id="426128"/>
    <lineage>
        <taxon>Bacteria</taxon>
        <taxon>Bacillati</taxon>
        <taxon>Bacillota</taxon>
        <taxon>Clostridia</taxon>
        <taxon>Peptostreptococcales</taxon>
        <taxon>Natronincolaceae</taxon>
        <taxon>Natronincola</taxon>
    </lineage>
</organism>
<accession>A0A1I0GGN2</accession>
<dbReference type="InterPro" id="IPR050570">
    <property type="entry name" value="Cell_wall_metabolism_enzyme"/>
</dbReference>
<proteinExistence type="predicted"/>
<sequence>MKKFQHLNRIKKKKLTFMIIPNSTGKIMEFTIPSWIPLFTLSCIIITLIVTAISSSTLLSTQKQLHVARANVMVLEEENMRQASEITFLTQRSAEIEKQLFSLNELKKHVLDIVGLDTQETSNKLEEPFFLVSRSYQRSPSYIEEYEEDMEYLEILIEKQKETMSQLVDDVEKQLDYLDALPNLQPAIGRITSGFGYRISPINRRREFHSGIDIANVHNTDILAAGSGVVTYSGYNGSYGRMVIVSHGNGYVSVYAHNRENLVSVGQHVKEGDVIAKMGSTGRSTGPHVHFEVRKHGEPIDPMELLKD</sequence>
<gene>
    <name evidence="3" type="ORF">SAMN05660297_03180</name>
</gene>
<dbReference type="GO" id="GO:0004222">
    <property type="term" value="F:metalloendopeptidase activity"/>
    <property type="evidence" value="ECO:0007669"/>
    <property type="project" value="TreeGrafter"/>
</dbReference>
<dbReference type="InterPro" id="IPR011055">
    <property type="entry name" value="Dup_hybrid_motif"/>
</dbReference>
<dbReference type="PANTHER" id="PTHR21666">
    <property type="entry name" value="PEPTIDASE-RELATED"/>
    <property type="match status" value="1"/>
</dbReference>
<dbReference type="InterPro" id="IPR016047">
    <property type="entry name" value="M23ase_b-sheet_dom"/>
</dbReference>
<dbReference type="Pfam" id="PF01551">
    <property type="entry name" value="Peptidase_M23"/>
    <property type="match status" value="1"/>
</dbReference>
<dbReference type="CDD" id="cd12797">
    <property type="entry name" value="M23_peptidase"/>
    <property type="match status" value="1"/>
</dbReference>
<dbReference type="Gene3D" id="2.70.70.10">
    <property type="entry name" value="Glucose Permease (Domain IIA)"/>
    <property type="match status" value="1"/>
</dbReference>
<keyword evidence="3" id="KW-0378">Hydrolase</keyword>
<keyword evidence="1" id="KW-0472">Membrane</keyword>
<feature type="transmembrane region" description="Helical" evidence="1">
    <location>
        <begin position="35"/>
        <end position="59"/>
    </location>
</feature>
<dbReference type="Proteomes" id="UP000199568">
    <property type="component" value="Unassembled WGS sequence"/>
</dbReference>
<evidence type="ECO:0000259" key="2">
    <source>
        <dbReference type="Pfam" id="PF01551"/>
    </source>
</evidence>
<reference evidence="3 4" key="1">
    <citation type="submission" date="2016-10" db="EMBL/GenBank/DDBJ databases">
        <authorList>
            <person name="de Groot N.N."/>
        </authorList>
    </citation>
    <scope>NUCLEOTIDE SEQUENCE [LARGE SCALE GENOMIC DNA]</scope>
    <source>
        <strain evidence="3 4">DSM 18979</strain>
    </source>
</reference>
<evidence type="ECO:0000313" key="4">
    <source>
        <dbReference type="Proteomes" id="UP000199568"/>
    </source>
</evidence>
<dbReference type="AlphaFoldDB" id="A0A1I0GGN2"/>
<evidence type="ECO:0000256" key="1">
    <source>
        <dbReference type="SAM" id="Phobius"/>
    </source>
</evidence>
<keyword evidence="4" id="KW-1185">Reference proteome</keyword>
<dbReference type="PANTHER" id="PTHR21666:SF270">
    <property type="entry name" value="MUREIN HYDROLASE ACTIVATOR ENVC"/>
    <property type="match status" value="1"/>
</dbReference>
<evidence type="ECO:0000313" key="3">
    <source>
        <dbReference type="EMBL" id="SET69466.1"/>
    </source>
</evidence>
<dbReference type="EMBL" id="FOHU01000020">
    <property type="protein sequence ID" value="SET69466.1"/>
    <property type="molecule type" value="Genomic_DNA"/>
</dbReference>